<evidence type="ECO:0000256" key="5">
    <source>
        <dbReference type="ARBA" id="ARBA00023242"/>
    </source>
</evidence>
<keyword evidence="2" id="KW-0479">Metal-binding</keyword>
<evidence type="ECO:0000256" key="3">
    <source>
        <dbReference type="ARBA" id="ARBA00022771"/>
    </source>
</evidence>
<reference evidence="6 7" key="1">
    <citation type="submission" date="2018-06" db="EMBL/GenBank/DDBJ databases">
        <title>A transcriptomic atlas of mushroom development highlights an independent origin of complex multicellularity.</title>
        <authorList>
            <consortium name="DOE Joint Genome Institute"/>
            <person name="Krizsan K."/>
            <person name="Almasi E."/>
            <person name="Merenyi Z."/>
            <person name="Sahu N."/>
            <person name="Viragh M."/>
            <person name="Koszo T."/>
            <person name="Mondo S."/>
            <person name="Kiss B."/>
            <person name="Balint B."/>
            <person name="Kues U."/>
            <person name="Barry K."/>
            <person name="Hegedus J.C."/>
            <person name="Henrissat B."/>
            <person name="Johnson J."/>
            <person name="Lipzen A."/>
            <person name="Ohm R."/>
            <person name="Nagy I."/>
            <person name="Pangilinan J."/>
            <person name="Yan J."/>
            <person name="Xiong Y."/>
            <person name="Grigoriev I.V."/>
            <person name="Hibbett D.S."/>
            <person name="Nagy L.G."/>
        </authorList>
    </citation>
    <scope>NUCLEOTIDE SEQUENCE [LARGE SCALE GENOMIC DNA]</scope>
    <source>
        <strain evidence="6 7">SZMC22713</strain>
    </source>
</reference>
<evidence type="ECO:0000313" key="6">
    <source>
        <dbReference type="EMBL" id="TDL13115.1"/>
    </source>
</evidence>
<dbReference type="OrthoDB" id="3359487at2759"/>
<dbReference type="VEuPathDB" id="FungiDB:BD410DRAFT_735692"/>
<keyword evidence="7" id="KW-1185">Reference proteome</keyword>
<dbReference type="SUPFAM" id="SSF53098">
    <property type="entry name" value="Ribonuclease H-like"/>
    <property type="match status" value="1"/>
</dbReference>
<evidence type="ECO:0000256" key="2">
    <source>
        <dbReference type="ARBA" id="ARBA00022723"/>
    </source>
</evidence>
<dbReference type="PANTHER" id="PTHR46481:SF10">
    <property type="entry name" value="ZINC FINGER BED DOMAIN-CONTAINING PROTEIN 39"/>
    <property type="match status" value="1"/>
</dbReference>
<dbReference type="AlphaFoldDB" id="A0A4Y7PCZ5"/>
<evidence type="ECO:0000256" key="4">
    <source>
        <dbReference type="ARBA" id="ARBA00022833"/>
    </source>
</evidence>
<dbReference type="Proteomes" id="UP000294933">
    <property type="component" value="Unassembled WGS sequence"/>
</dbReference>
<evidence type="ECO:0000256" key="1">
    <source>
        <dbReference type="ARBA" id="ARBA00004123"/>
    </source>
</evidence>
<keyword evidence="4" id="KW-0862">Zinc</keyword>
<dbReference type="GO" id="GO:0008270">
    <property type="term" value="F:zinc ion binding"/>
    <property type="evidence" value="ECO:0007669"/>
    <property type="project" value="UniProtKB-KW"/>
</dbReference>
<sequence>MSQILALAKRVFHSPLLREELKKICVKIKIDYKILMRAVPTRWNSVAVALERAIYLQPALDKLTVMDQFNTSRGTKLKKYKLSKEEWEVLKQLNPILQYFLEATERISRSSVPLLHEAIPIIDVLTETLDKAAADTLLLPAVRSAMARGRKILDKYYGKTDESIMYRCAMCEFSLSHLSFL</sequence>
<evidence type="ECO:0000313" key="7">
    <source>
        <dbReference type="Proteomes" id="UP000294933"/>
    </source>
</evidence>
<keyword evidence="5" id="KW-0539">Nucleus</keyword>
<comment type="subcellular location">
    <subcellularLocation>
        <location evidence="1">Nucleus</location>
    </subcellularLocation>
</comment>
<name>A0A4Y7PCZ5_9AGAM</name>
<proteinExistence type="predicted"/>
<dbReference type="PANTHER" id="PTHR46481">
    <property type="entry name" value="ZINC FINGER BED DOMAIN-CONTAINING PROTEIN 4"/>
    <property type="match status" value="1"/>
</dbReference>
<dbReference type="EMBL" id="ML170989">
    <property type="protein sequence ID" value="TDL13115.1"/>
    <property type="molecule type" value="Genomic_DNA"/>
</dbReference>
<dbReference type="STRING" id="50990.A0A4Y7PCZ5"/>
<dbReference type="InterPro" id="IPR052035">
    <property type="entry name" value="ZnF_BED_domain_contain"/>
</dbReference>
<gene>
    <name evidence="6" type="ORF">BD410DRAFT_735692</name>
</gene>
<accession>A0A4Y7PCZ5</accession>
<organism evidence="6 7">
    <name type="scientific">Rickenella mellea</name>
    <dbReference type="NCBI Taxonomy" id="50990"/>
    <lineage>
        <taxon>Eukaryota</taxon>
        <taxon>Fungi</taxon>
        <taxon>Dikarya</taxon>
        <taxon>Basidiomycota</taxon>
        <taxon>Agaricomycotina</taxon>
        <taxon>Agaricomycetes</taxon>
        <taxon>Hymenochaetales</taxon>
        <taxon>Rickenellaceae</taxon>
        <taxon>Rickenella</taxon>
    </lineage>
</organism>
<keyword evidence="3" id="KW-0863">Zinc-finger</keyword>
<dbReference type="InterPro" id="IPR012337">
    <property type="entry name" value="RNaseH-like_sf"/>
</dbReference>
<dbReference type="GO" id="GO:0005634">
    <property type="term" value="C:nucleus"/>
    <property type="evidence" value="ECO:0007669"/>
    <property type="project" value="UniProtKB-SubCell"/>
</dbReference>
<protein>
    <submittedName>
        <fullName evidence="6">Uncharacterized protein</fullName>
    </submittedName>
</protein>